<dbReference type="KEGG" id="ere:EUBREC_2749"/>
<dbReference type="SFLD" id="SFLDG01067">
    <property type="entry name" value="SPASM/twitch_domain_containing"/>
    <property type="match status" value="1"/>
</dbReference>
<keyword evidence="2" id="KW-0479">Metal-binding</keyword>
<dbReference type="Proteomes" id="UP000001477">
    <property type="component" value="Chromosome"/>
</dbReference>
<name>C4ZHJ2_AGARV</name>
<dbReference type="STRING" id="515619.EUBREC_2749"/>
<proteinExistence type="predicted"/>
<dbReference type="PaxDb" id="515619-EUBREC_2749"/>
<dbReference type="InterPro" id="IPR050377">
    <property type="entry name" value="Radical_SAM_PqqE_MftC-like"/>
</dbReference>
<dbReference type="PROSITE" id="PS51918">
    <property type="entry name" value="RADICAL_SAM"/>
    <property type="match status" value="1"/>
</dbReference>
<dbReference type="PANTHER" id="PTHR11228:SF7">
    <property type="entry name" value="PQQA PEPTIDE CYCLASE"/>
    <property type="match status" value="1"/>
</dbReference>
<evidence type="ECO:0000313" key="6">
    <source>
        <dbReference type="EMBL" id="ACR76479.1"/>
    </source>
</evidence>
<evidence type="ECO:0000313" key="7">
    <source>
        <dbReference type="Proteomes" id="UP000001477"/>
    </source>
</evidence>
<sequence length="296" mass="34548">MKKKYNSDFNVFEDSMEDSILPQIVWHITDKCYLNCKTCFAGIKKETLEDMPISKVREYLLCMKLLGVQKIDISGGEPLLYKDLSILVNECIRQGFYVTITTRGIGFSENYKWLVNNWEKFSRIIISLDGSNNHICDFYSTYNNTMSKALELCSDLKRKKCDIIRINTVINQKILSTDIIEEFVALIHDILPREWCLIEPHPLNKKSEFDDYAVKKGEFNIFVAKCKTFLKKDIEVITRENEMYSTYWVLQNDGYICQLSSGLDYKYSLLLSLDSLDTIKEYISNSLQKIPMIKEI</sequence>
<dbReference type="CDD" id="cd01335">
    <property type="entry name" value="Radical_SAM"/>
    <property type="match status" value="1"/>
</dbReference>
<dbReference type="GO" id="GO:0003824">
    <property type="term" value="F:catalytic activity"/>
    <property type="evidence" value="ECO:0007669"/>
    <property type="project" value="InterPro"/>
</dbReference>
<keyword evidence="4" id="KW-0411">Iron-sulfur</keyword>
<dbReference type="InterPro" id="IPR058240">
    <property type="entry name" value="rSAM_sf"/>
</dbReference>
<dbReference type="InterPro" id="IPR013785">
    <property type="entry name" value="Aldolase_TIM"/>
</dbReference>
<evidence type="ECO:0000256" key="2">
    <source>
        <dbReference type="ARBA" id="ARBA00022723"/>
    </source>
</evidence>
<organism evidence="6 7">
    <name type="scientific">Agathobacter rectalis (strain ATCC 33656 / DSM 3377 / JCM 17463 / KCTC 5835 / VPI 0990)</name>
    <name type="common">Eubacterium rectale</name>
    <dbReference type="NCBI Taxonomy" id="515619"/>
    <lineage>
        <taxon>Bacteria</taxon>
        <taxon>Bacillati</taxon>
        <taxon>Bacillota</taxon>
        <taxon>Clostridia</taxon>
        <taxon>Lachnospirales</taxon>
        <taxon>Lachnospiraceae</taxon>
        <taxon>Agathobacter</taxon>
    </lineage>
</organism>
<feature type="domain" description="Radical SAM core" evidence="5">
    <location>
        <begin position="18"/>
        <end position="232"/>
    </location>
</feature>
<keyword evidence="1" id="KW-0949">S-adenosyl-L-methionine</keyword>
<dbReference type="GeneID" id="86989465"/>
<dbReference type="HOGENOM" id="CLU_081807_0_0_9"/>
<dbReference type="SFLD" id="SFLDS00029">
    <property type="entry name" value="Radical_SAM"/>
    <property type="match status" value="1"/>
</dbReference>
<dbReference type="GO" id="GO:0051536">
    <property type="term" value="F:iron-sulfur cluster binding"/>
    <property type="evidence" value="ECO:0007669"/>
    <property type="project" value="UniProtKB-KW"/>
</dbReference>
<dbReference type="Gene3D" id="3.20.20.70">
    <property type="entry name" value="Aldolase class I"/>
    <property type="match status" value="1"/>
</dbReference>
<evidence type="ECO:0000256" key="1">
    <source>
        <dbReference type="ARBA" id="ARBA00022691"/>
    </source>
</evidence>
<evidence type="ECO:0000256" key="3">
    <source>
        <dbReference type="ARBA" id="ARBA00023004"/>
    </source>
</evidence>
<protein>
    <recommendedName>
        <fullName evidence="5">Radical SAM core domain-containing protein</fullName>
    </recommendedName>
</protein>
<dbReference type="Pfam" id="PF04055">
    <property type="entry name" value="Radical_SAM"/>
    <property type="match status" value="1"/>
</dbReference>
<dbReference type="PANTHER" id="PTHR11228">
    <property type="entry name" value="RADICAL SAM DOMAIN PROTEIN"/>
    <property type="match status" value="1"/>
</dbReference>
<dbReference type="GO" id="GO:0046872">
    <property type="term" value="F:metal ion binding"/>
    <property type="evidence" value="ECO:0007669"/>
    <property type="project" value="UniProtKB-KW"/>
</dbReference>
<dbReference type="EMBL" id="CP001107">
    <property type="protein sequence ID" value="ACR76479.1"/>
    <property type="molecule type" value="Genomic_DNA"/>
</dbReference>
<gene>
    <name evidence="6" type="ordered locus">EUBREC_2749</name>
</gene>
<dbReference type="SUPFAM" id="SSF102114">
    <property type="entry name" value="Radical SAM enzymes"/>
    <property type="match status" value="1"/>
</dbReference>
<dbReference type="RefSeq" id="WP_012743507.1">
    <property type="nucleotide sequence ID" value="NC_012781.1"/>
</dbReference>
<reference evidence="6 7" key="1">
    <citation type="journal article" date="2009" name="Proc. Natl. Acad. Sci. U.S.A.">
        <title>Characterizing a model human gut microbiota composed of members of its two dominant bacterial phyla.</title>
        <authorList>
            <person name="Mahowald M.A."/>
            <person name="Rey F.E."/>
            <person name="Seedorf H."/>
            <person name="Turnbaugh P.J."/>
            <person name="Fulton R.S."/>
            <person name="Wollam A."/>
            <person name="Shah N."/>
            <person name="Wang C."/>
            <person name="Magrini V."/>
            <person name="Wilson R.K."/>
            <person name="Cantarel B.L."/>
            <person name="Coutinho P.M."/>
            <person name="Henrissat B."/>
            <person name="Crock L.W."/>
            <person name="Russell A."/>
            <person name="Verberkmoes N.C."/>
            <person name="Hettich R.L."/>
            <person name="Gordon J.I."/>
        </authorList>
    </citation>
    <scope>NUCLEOTIDE SEQUENCE [LARGE SCALE GENOMIC DNA]</scope>
    <source>
        <strain evidence="7">ATCC 33656 / DSM 3377 / JCM 17463 / KCTC 5835 / LMG 30912 / VPI 0990</strain>
    </source>
</reference>
<evidence type="ECO:0000256" key="4">
    <source>
        <dbReference type="ARBA" id="ARBA00023014"/>
    </source>
</evidence>
<dbReference type="AlphaFoldDB" id="C4ZHJ2"/>
<accession>C4ZHJ2</accession>
<evidence type="ECO:0000259" key="5">
    <source>
        <dbReference type="PROSITE" id="PS51918"/>
    </source>
</evidence>
<dbReference type="InterPro" id="IPR007197">
    <property type="entry name" value="rSAM"/>
</dbReference>
<keyword evidence="3" id="KW-0408">Iron</keyword>